<gene>
    <name evidence="1" type="ORF">KK1_016440</name>
</gene>
<accession>A0A151T4E8</accession>
<organism evidence="1 2">
    <name type="scientific">Cajanus cajan</name>
    <name type="common">Pigeon pea</name>
    <name type="synonym">Cajanus indicus</name>
    <dbReference type="NCBI Taxonomy" id="3821"/>
    <lineage>
        <taxon>Eukaryota</taxon>
        <taxon>Viridiplantae</taxon>
        <taxon>Streptophyta</taxon>
        <taxon>Embryophyta</taxon>
        <taxon>Tracheophyta</taxon>
        <taxon>Spermatophyta</taxon>
        <taxon>Magnoliopsida</taxon>
        <taxon>eudicotyledons</taxon>
        <taxon>Gunneridae</taxon>
        <taxon>Pentapetalae</taxon>
        <taxon>rosids</taxon>
        <taxon>fabids</taxon>
        <taxon>Fabales</taxon>
        <taxon>Fabaceae</taxon>
        <taxon>Papilionoideae</taxon>
        <taxon>50 kb inversion clade</taxon>
        <taxon>NPAAA clade</taxon>
        <taxon>indigoferoid/millettioid clade</taxon>
        <taxon>Phaseoleae</taxon>
        <taxon>Cajanus</taxon>
    </lineage>
</organism>
<dbReference type="InterPro" id="IPR012337">
    <property type="entry name" value="RNaseH-like_sf"/>
</dbReference>
<proteinExistence type="predicted"/>
<dbReference type="SUPFAM" id="SSF53098">
    <property type="entry name" value="Ribonuclease H-like"/>
    <property type="match status" value="1"/>
</dbReference>
<evidence type="ECO:0008006" key="3">
    <source>
        <dbReference type="Google" id="ProtNLM"/>
    </source>
</evidence>
<keyword evidence="2" id="KW-1185">Reference proteome</keyword>
<evidence type="ECO:0000313" key="2">
    <source>
        <dbReference type="Proteomes" id="UP000075243"/>
    </source>
</evidence>
<sequence length="74" mass="8724">MHNKFETAHHFIHFKNMVENQFGTKIKIFQYDGGKEFMCLTKVFNESGIIHRRATLILINQMVQLRGSTNTLLR</sequence>
<dbReference type="EMBL" id="CM003610">
    <property type="protein sequence ID" value="KYP61926.1"/>
    <property type="molecule type" value="Genomic_DNA"/>
</dbReference>
<reference evidence="1 2" key="1">
    <citation type="journal article" date="2012" name="Nat. Biotechnol.">
        <title>Draft genome sequence of pigeonpea (Cajanus cajan), an orphan legume crop of resource-poor farmers.</title>
        <authorList>
            <person name="Varshney R.K."/>
            <person name="Chen W."/>
            <person name="Li Y."/>
            <person name="Bharti A.K."/>
            <person name="Saxena R.K."/>
            <person name="Schlueter J.A."/>
            <person name="Donoghue M.T."/>
            <person name="Azam S."/>
            <person name="Fan G."/>
            <person name="Whaley A.M."/>
            <person name="Farmer A.D."/>
            <person name="Sheridan J."/>
            <person name="Iwata A."/>
            <person name="Tuteja R."/>
            <person name="Penmetsa R.V."/>
            <person name="Wu W."/>
            <person name="Upadhyaya H.D."/>
            <person name="Yang S.P."/>
            <person name="Shah T."/>
            <person name="Saxena K.B."/>
            <person name="Michael T."/>
            <person name="McCombie W.R."/>
            <person name="Yang B."/>
            <person name="Zhang G."/>
            <person name="Yang H."/>
            <person name="Wang J."/>
            <person name="Spillane C."/>
            <person name="Cook D.R."/>
            <person name="May G.D."/>
            <person name="Xu X."/>
            <person name="Jackson S.A."/>
        </authorList>
    </citation>
    <scope>NUCLEOTIDE SEQUENCE [LARGE SCALE GENOMIC DNA]</scope>
    <source>
        <strain evidence="2">cv. Asha</strain>
    </source>
</reference>
<protein>
    <recommendedName>
        <fullName evidence="3">Retrovirus-related Pol polyprotein from transposon TNT 1-94</fullName>
    </recommendedName>
</protein>
<dbReference type="AlphaFoldDB" id="A0A151T4E8"/>
<name>A0A151T4E8_CAJCA</name>
<dbReference type="Proteomes" id="UP000075243">
    <property type="component" value="Chromosome 8"/>
</dbReference>
<evidence type="ECO:0000313" key="1">
    <source>
        <dbReference type="EMBL" id="KYP61926.1"/>
    </source>
</evidence>
<dbReference type="Gramene" id="C.cajan_15973.t">
    <property type="protein sequence ID" value="C.cajan_15973.t.cds1"/>
    <property type="gene ID" value="C.cajan_15973"/>
</dbReference>